<accession>A0A1G4P6S3</accession>
<organism evidence="1 2">
    <name type="scientific">Rhizobium mongolense subsp. loessense</name>
    <dbReference type="NCBI Taxonomy" id="158890"/>
    <lineage>
        <taxon>Bacteria</taxon>
        <taxon>Pseudomonadati</taxon>
        <taxon>Pseudomonadota</taxon>
        <taxon>Alphaproteobacteria</taxon>
        <taxon>Hyphomicrobiales</taxon>
        <taxon>Rhizobiaceae</taxon>
        <taxon>Rhizobium/Agrobacterium group</taxon>
        <taxon>Rhizobium</taxon>
    </lineage>
</organism>
<reference evidence="1 2" key="1">
    <citation type="submission" date="2016-10" db="EMBL/GenBank/DDBJ databases">
        <authorList>
            <person name="de Groot N.N."/>
        </authorList>
    </citation>
    <scope>NUCLEOTIDE SEQUENCE [LARGE SCALE GENOMIC DNA]</scope>
    <source>
        <strain evidence="1 2">CGMCC 1.3401</strain>
    </source>
</reference>
<sequence>MEVTNGIIAFDHHGLAGANEGGHLVIPGGAARSRESISIRSARPSYTDARCWVLMRSA</sequence>
<evidence type="ECO:0000313" key="1">
    <source>
        <dbReference type="EMBL" id="SCW27943.1"/>
    </source>
</evidence>
<dbReference type="Proteomes" id="UP000199542">
    <property type="component" value="Unassembled WGS sequence"/>
</dbReference>
<dbReference type="EMBL" id="FMTM01000001">
    <property type="protein sequence ID" value="SCW27943.1"/>
    <property type="molecule type" value="Genomic_DNA"/>
</dbReference>
<evidence type="ECO:0000313" key="2">
    <source>
        <dbReference type="Proteomes" id="UP000199542"/>
    </source>
</evidence>
<gene>
    <name evidence="1" type="ORF">SAMN02927900_00064</name>
</gene>
<protein>
    <submittedName>
        <fullName evidence="1">Uncharacterized protein</fullName>
    </submittedName>
</protein>
<dbReference type="AlphaFoldDB" id="A0A1G4P6S3"/>
<proteinExistence type="predicted"/>
<dbReference type="RefSeq" id="WP_167363810.1">
    <property type="nucleotide sequence ID" value="NZ_FMTM01000001.1"/>
</dbReference>
<name>A0A1G4P6S3_9HYPH</name>